<comment type="similarity">
    <text evidence="5">Belongs to the UPF0397 family.</text>
</comment>
<reference evidence="8 9" key="1">
    <citation type="submission" date="2016-12" db="EMBL/GenBank/DDBJ databases">
        <authorList>
            <person name="Gulvik C.A."/>
        </authorList>
    </citation>
    <scope>NUCLEOTIDE SEQUENCE [LARGE SCALE GENOMIC DNA]</scope>
    <source>
        <strain evidence="7 9">12-5202</strain>
        <strain evidence="6 8">12-5291</strain>
    </source>
</reference>
<evidence type="ECO:0000256" key="1">
    <source>
        <dbReference type="ARBA" id="ARBA00022475"/>
    </source>
</evidence>
<dbReference type="AlphaFoldDB" id="A0AB36JPR0"/>
<proteinExistence type="inferred from homology"/>
<evidence type="ECO:0000256" key="4">
    <source>
        <dbReference type="ARBA" id="ARBA00023136"/>
    </source>
</evidence>
<evidence type="ECO:0000313" key="9">
    <source>
        <dbReference type="Proteomes" id="UP000188946"/>
    </source>
</evidence>
<evidence type="ECO:0000313" key="7">
    <source>
        <dbReference type="EMBL" id="ONK26222.1"/>
    </source>
</evidence>
<dbReference type="Proteomes" id="UP000188600">
    <property type="component" value="Unassembled WGS sequence"/>
</dbReference>
<evidence type="ECO:0000256" key="2">
    <source>
        <dbReference type="ARBA" id="ARBA00022692"/>
    </source>
</evidence>
<feature type="transmembrane region" description="Helical" evidence="5">
    <location>
        <begin position="75"/>
        <end position="96"/>
    </location>
</feature>
<comment type="subcellular location">
    <subcellularLocation>
        <location evidence="5">Cell membrane</location>
        <topology evidence="5">Multi-pass membrane protein</topology>
    </subcellularLocation>
</comment>
<keyword evidence="3 5" id="KW-1133">Transmembrane helix</keyword>
<dbReference type="EMBL" id="MSPR01000024">
    <property type="protein sequence ID" value="ONK26222.1"/>
    <property type="molecule type" value="Genomic_DNA"/>
</dbReference>
<dbReference type="Pfam" id="PF07155">
    <property type="entry name" value="ECF-ribofla_trS"/>
    <property type="match status" value="1"/>
</dbReference>
<feature type="transmembrane region" description="Helical" evidence="5">
    <location>
        <begin position="108"/>
        <end position="130"/>
    </location>
</feature>
<dbReference type="InterPro" id="IPR022914">
    <property type="entry name" value="UPF0397"/>
</dbReference>
<feature type="transmembrane region" description="Helical" evidence="5">
    <location>
        <begin position="41"/>
        <end position="63"/>
    </location>
</feature>
<accession>A0AB36JPR0</accession>
<sequence length="183" mass="19443">MKNNSIKAVVGTGIGAALFVVISLVINIPVGIPNTSIQLQYAVQSLLAVLFGPIVGFLVGFIGHALKDSLQYGPWWSWILASGLFGLLVGTLKYRLRISEGVFTTKDILLFNGVQVVANILLWGVLAPVLDILIYHEPANKVFAQGVIAGAVNATTVAIAGTILLAVYAKTQVQNNSLSKDEN</sequence>
<keyword evidence="9" id="KW-1185">Reference proteome</keyword>
<dbReference type="PANTHER" id="PTHR37815">
    <property type="entry name" value="UPF0397 PROTEIN BC_2624-RELATED"/>
    <property type="match status" value="1"/>
</dbReference>
<name>A0AB36JPR0_9STRE</name>
<keyword evidence="2 5" id="KW-0812">Transmembrane</keyword>
<gene>
    <name evidence="7" type="ORF">BVE84_09535</name>
    <name evidence="6" type="ORF">BVE86_09955</name>
</gene>
<organism evidence="6 8">
    <name type="scientific">Streptococcus azizii</name>
    <dbReference type="NCBI Taxonomy" id="1579424"/>
    <lineage>
        <taxon>Bacteria</taxon>
        <taxon>Bacillati</taxon>
        <taxon>Bacillota</taxon>
        <taxon>Bacilli</taxon>
        <taxon>Lactobacillales</taxon>
        <taxon>Streptococcaceae</taxon>
        <taxon>Streptococcus</taxon>
    </lineage>
</organism>
<evidence type="ECO:0000313" key="8">
    <source>
        <dbReference type="Proteomes" id="UP000188600"/>
    </source>
</evidence>
<evidence type="ECO:0000256" key="3">
    <source>
        <dbReference type="ARBA" id="ARBA00022989"/>
    </source>
</evidence>
<keyword evidence="1 5" id="KW-1003">Cell membrane</keyword>
<keyword evidence="4 5" id="KW-0472">Membrane</keyword>
<dbReference type="GO" id="GO:0005886">
    <property type="term" value="C:plasma membrane"/>
    <property type="evidence" value="ECO:0007669"/>
    <property type="project" value="UniProtKB-SubCell"/>
</dbReference>
<dbReference type="HAMAP" id="MF_01572">
    <property type="entry name" value="UPF0397"/>
    <property type="match status" value="1"/>
</dbReference>
<dbReference type="PANTHER" id="PTHR37815:SF3">
    <property type="entry name" value="UPF0397 PROTEIN SPR0429"/>
    <property type="match status" value="1"/>
</dbReference>
<dbReference type="Proteomes" id="UP000188946">
    <property type="component" value="Unassembled WGS sequence"/>
</dbReference>
<protein>
    <recommendedName>
        <fullName evidence="5">UPF0397 protein BVE84_09535</fullName>
    </recommendedName>
</protein>
<dbReference type="NCBIfam" id="NF010182">
    <property type="entry name" value="PRK13661.1"/>
    <property type="match status" value="1"/>
</dbReference>
<feature type="transmembrane region" description="Helical" evidence="5">
    <location>
        <begin position="6"/>
        <end position="29"/>
    </location>
</feature>
<dbReference type="Gene3D" id="1.10.1760.20">
    <property type="match status" value="1"/>
</dbReference>
<comment type="caution">
    <text evidence="6">The sequence shown here is derived from an EMBL/GenBank/DDBJ whole genome shotgun (WGS) entry which is preliminary data.</text>
</comment>
<dbReference type="InterPro" id="IPR009825">
    <property type="entry name" value="ECF_substrate-spec-like"/>
</dbReference>
<dbReference type="EMBL" id="MSPT01000025">
    <property type="protein sequence ID" value="ONK25565.1"/>
    <property type="molecule type" value="Genomic_DNA"/>
</dbReference>
<feature type="transmembrane region" description="Helical" evidence="5">
    <location>
        <begin position="142"/>
        <end position="169"/>
    </location>
</feature>
<evidence type="ECO:0000256" key="5">
    <source>
        <dbReference type="HAMAP-Rule" id="MF_01572"/>
    </source>
</evidence>
<evidence type="ECO:0000313" key="6">
    <source>
        <dbReference type="EMBL" id="ONK25565.1"/>
    </source>
</evidence>
<dbReference type="RefSeq" id="WP_076996777.1">
    <property type="nucleotide sequence ID" value="NZ_MSPR01000024.1"/>
</dbReference>